<protein>
    <submittedName>
        <fullName evidence="3">Ubiquitin-like protease domain-containing protein</fullName>
    </submittedName>
</protein>
<sequence>MGLNDQVSHEDVVKLAKLYLISCFLYTTSYNKSVDERHMRLVDRLECDDFAWGDDLYRITLRSFKSTLSLENKKRVSGKKSSWSYRLNGFPLSLQLWAYETIACLNGKFCTMVGEAHPRMLKWETYVHVTGPQLEEEVFKHSELEVIQFVATNEEKNEIYASGLFHKKQTGNEFGASSSRPAPGEKGKGCCELNEIVMNRLSQIEFKHQELERNQAQIISLHNDLRKEMTNLNRNVQRMFAEFLNQFGKEIGGSCYNVLDRQIVLYTGDTSSGRKVEDQNTKGNGVDFDTFNNENVGHGGTYFEVPFEDVIGSHAEDVEIGREVKFDRKGKRVQVDKSNNESGWRRRT</sequence>
<keyword evidence="4" id="KW-1185">Reference proteome</keyword>
<organism evidence="3 4">
    <name type="scientific">Forsythia ovata</name>
    <dbReference type="NCBI Taxonomy" id="205694"/>
    <lineage>
        <taxon>Eukaryota</taxon>
        <taxon>Viridiplantae</taxon>
        <taxon>Streptophyta</taxon>
        <taxon>Embryophyta</taxon>
        <taxon>Tracheophyta</taxon>
        <taxon>Spermatophyta</taxon>
        <taxon>Magnoliopsida</taxon>
        <taxon>eudicotyledons</taxon>
        <taxon>Gunneridae</taxon>
        <taxon>Pentapetalae</taxon>
        <taxon>asterids</taxon>
        <taxon>lamiids</taxon>
        <taxon>Lamiales</taxon>
        <taxon>Oleaceae</taxon>
        <taxon>Forsythieae</taxon>
        <taxon>Forsythia</taxon>
    </lineage>
</organism>
<evidence type="ECO:0000256" key="2">
    <source>
        <dbReference type="SAM" id="MobiDB-lite"/>
    </source>
</evidence>
<dbReference type="PANTHER" id="PTHR48449">
    <property type="entry name" value="DUF1985 DOMAIN-CONTAINING PROTEIN"/>
    <property type="match status" value="1"/>
</dbReference>
<evidence type="ECO:0000313" key="3">
    <source>
        <dbReference type="EMBL" id="KAL2508814.1"/>
    </source>
</evidence>
<evidence type="ECO:0000256" key="1">
    <source>
        <dbReference type="SAM" id="Coils"/>
    </source>
</evidence>
<feature type="region of interest" description="Disordered" evidence="2">
    <location>
        <begin position="272"/>
        <end position="291"/>
    </location>
</feature>
<name>A0ABD1T7U8_9LAMI</name>
<proteinExistence type="predicted"/>
<dbReference type="AlphaFoldDB" id="A0ABD1T7U8"/>
<dbReference type="PANTHER" id="PTHR48449:SF1">
    <property type="entry name" value="DUF1985 DOMAIN-CONTAINING PROTEIN"/>
    <property type="match status" value="1"/>
</dbReference>
<dbReference type="Proteomes" id="UP001604277">
    <property type="component" value="Unassembled WGS sequence"/>
</dbReference>
<dbReference type="EMBL" id="JBFOLJ010000009">
    <property type="protein sequence ID" value="KAL2508814.1"/>
    <property type="molecule type" value="Genomic_DNA"/>
</dbReference>
<gene>
    <name evidence="3" type="ORF">Fot_32461</name>
</gene>
<reference evidence="4" key="1">
    <citation type="submission" date="2024-07" db="EMBL/GenBank/DDBJ databases">
        <title>Two chromosome-level genome assemblies of Korean endemic species Abeliophyllum distichum and Forsythia ovata (Oleaceae).</title>
        <authorList>
            <person name="Jang H."/>
        </authorList>
    </citation>
    <scope>NUCLEOTIDE SEQUENCE [LARGE SCALE GENOMIC DNA]</scope>
</reference>
<feature type="coiled-coil region" evidence="1">
    <location>
        <begin position="194"/>
        <end position="242"/>
    </location>
</feature>
<evidence type="ECO:0000313" key="4">
    <source>
        <dbReference type="Proteomes" id="UP001604277"/>
    </source>
</evidence>
<keyword evidence="1" id="KW-0175">Coiled coil</keyword>
<accession>A0ABD1T7U8</accession>
<comment type="caution">
    <text evidence="3">The sequence shown here is derived from an EMBL/GenBank/DDBJ whole genome shotgun (WGS) entry which is preliminary data.</text>
</comment>